<gene>
    <name evidence="1" type="ORF">SAMN05660413_00030</name>
</gene>
<accession>A0A1I4XIA6</accession>
<evidence type="ECO:0000313" key="1">
    <source>
        <dbReference type="EMBL" id="SFN24990.1"/>
    </source>
</evidence>
<name>A0A1I4XIA6_9FLAO</name>
<keyword evidence="2" id="KW-1185">Reference proteome</keyword>
<reference evidence="1 2" key="1">
    <citation type="submission" date="2016-10" db="EMBL/GenBank/DDBJ databases">
        <authorList>
            <person name="de Groot N.N."/>
        </authorList>
    </citation>
    <scope>NUCLEOTIDE SEQUENCE [LARGE SCALE GENOMIC DNA]</scope>
    <source>
        <strain evidence="1 2">DSM 17794</strain>
    </source>
</reference>
<dbReference type="AlphaFoldDB" id="A0A1I4XIA6"/>
<dbReference type="STRING" id="287099.SAMN05660413_00030"/>
<dbReference type="EMBL" id="FOVL01000001">
    <property type="protein sequence ID" value="SFN24990.1"/>
    <property type="molecule type" value="Genomic_DNA"/>
</dbReference>
<proteinExistence type="predicted"/>
<protein>
    <submittedName>
        <fullName evidence="1">Uncharacterized protein</fullName>
    </submittedName>
</protein>
<dbReference type="RefSeq" id="WP_093404349.1">
    <property type="nucleotide sequence ID" value="NZ_FOVL01000001.1"/>
</dbReference>
<evidence type="ECO:0000313" key="2">
    <source>
        <dbReference type="Proteomes" id="UP000199153"/>
    </source>
</evidence>
<dbReference type="Proteomes" id="UP000199153">
    <property type="component" value="Unassembled WGS sequence"/>
</dbReference>
<dbReference type="OrthoDB" id="1364115at2"/>
<sequence>MNVEHQKILNLLSAYLEKNSQLRFTQALFNLNINQKPESSDPFSGVLRDNYGDKDSSVLQRILDQLDQFEE</sequence>
<organism evidence="1 2">
    <name type="scientific">Salegentibacter flavus</name>
    <dbReference type="NCBI Taxonomy" id="287099"/>
    <lineage>
        <taxon>Bacteria</taxon>
        <taxon>Pseudomonadati</taxon>
        <taxon>Bacteroidota</taxon>
        <taxon>Flavobacteriia</taxon>
        <taxon>Flavobacteriales</taxon>
        <taxon>Flavobacteriaceae</taxon>
        <taxon>Salegentibacter</taxon>
    </lineage>
</organism>